<dbReference type="Gene3D" id="3.40.50.1820">
    <property type="entry name" value="alpha/beta hydrolase"/>
    <property type="match status" value="1"/>
</dbReference>
<keyword evidence="1" id="KW-0378">Hydrolase</keyword>
<comment type="caution">
    <text evidence="4">The sequence shown here is derived from an EMBL/GenBank/DDBJ whole genome shotgun (WGS) entry which is preliminary data.</text>
</comment>
<evidence type="ECO:0000256" key="2">
    <source>
        <dbReference type="SAM" id="SignalP"/>
    </source>
</evidence>
<dbReference type="EMBL" id="JACHHZ010000003">
    <property type="protein sequence ID" value="MBB6093729.1"/>
    <property type="molecule type" value="Genomic_DNA"/>
</dbReference>
<dbReference type="Proteomes" id="UP000588068">
    <property type="component" value="Unassembled WGS sequence"/>
</dbReference>
<gene>
    <name evidence="4" type="ORF">HNQ60_002610</name>
</gene>
<keyword evidence="5" id="KW-1185">Reference proteome</keyword>
<dbReference type="InterPro" id="IPR050300">
    <property type="entry name" value="GDXG_lipolytic_enzyme"/>
</dbReference>
<keyword evidence="2" id="KW-0732">Signal</keyword>
<dbReference type="GO" id="GO:0016787">
    <property type="term" value="F:hydrolase activity"/>
    <property type="evidence" value="ECO:0007669"/>
    <property type="project" value="UniProtKB-KW"/>
</dbReference>
<evidence type="ECO:0000313" key="4">
    <source>
        <dbReference type="EMBL" id="MBB6093729.1"/>
    </source>
</evidence>
<proteinExistence type="predicted"/>
<feature type="signal peptide" evidence="2">
    <location>
        <begin position="1"/>
        <end position="19"/>
    </location>
</feature>
<accession>A0A841HN02</accession>
<dbReference type="AlphaFoldDB" id="A0A841HN02"/>
<feature type="domain" description="Alpha/beta hydrolase fold-3" evidence="3">
    <location>
        <begin position="147"/>
        <end position="352"/>
    </location>
</feature>
<dbReference type="Pfam" id="PF07859">
    <property type="entry name" value="Abhydrolase_3"/>
    <property type="match status" value="1"/>
</dbReference>
<evidence type="ECO:0000256" key="1">
    <source>
        <dbReference type="ARBA" id="ARBA00022801"/>
    </source>
</evidence>
<organism evidence="4 5">
    <name type="scientific">Povalibacter uvarum</name>
    <dbReference type="NCBI Taxonomy" id="732238"/>
    <lineage>
        <taxon>Bacteria</taxon>
        <taxon>Pseudomonadati</taxon>
        <taxon>Pseudomonadota</taxon>
        <taxon>Gammaproteobacteria</taxon>
        <taxon>Steroidobacterales</taxon>
        <taxon>Steroidobacteraceae</taxon>
        <taxon>Povalibacter</taxon>
    </lineage>
</organism>
<dbReference type="InterPro" id="IPR013094">
    <property type="entry name" value="AB_hydrolase_3"/>
</dbReference>
<dbReference type="PANTHER" id="PTHR48081:SF8">
    <property type="entry name" value="ALPHA_BETA HYDROLASE FOLD-3 DOMAIN-CONTAINING PROTEIN-RELATED"/>
    <property type="match status" value="1"/>
</dbReference>
<feature type="chain" id="PRO_5032816084" evidence="2">
    <location>
        <begin position="20"/>
        <end position="390"/>
    </location>
</feature>
<dbReference type="SUPFAM" id="SSF53474">
    <property type="entry name" value="alpha/beta-Hydrolases"/>
    <property type="match status" value="1"/>
</dbReference>
<reference evidence="4 5" key="1">
    <citation type="submission" date="2020-08" db="EMBL/GenBank/DDBJ databases">
        <title>Genomic Encyclopedia of Type Strains, Phase IV (KMG-IV): sequencing the most valuable type-strain genomes for metagenomic binning, comparative biology and taxonomic classification.</title>
        <authorList>
            <person name="Goeker M."/>
        </authorList>
    </citation>
    <scope>NUCLEOTIDE SEQUENCE [LARGE SCALE GENOMIC DNA]</scope>
    <source>
        <strain evidence="4 5">DSM 26723</strain>
    </source>
</reference>
<dbReference type="PANTHER" id="PTHR48081">
    <property type="entry name" value="AB HYDROLASE SUPERFAMILY PROTEIN C4A8.06C"/>
    <property type="match status" value="1"/>
</dbReference>
<dbReference type="RefSeq" id="WP_184332395.1">
    <property type="nucleotide sequence ID" value="NZ_JACHHZ010000003.1"/>
</dbReference>
<evidence type="ECO:0000313" key="5">
    <source>
        <dbReference type="Proteomes" id="UP000588068"/>
    </source>
</evidence>
<name>A0A841HN02_9GAMM</name>
<evidence type="ECO:0000259" key="3">
    <source>
        <dbReference type="Pfam" id="PF07859"/>
    </source>
</evidence>
<dbReference type="InterPro" id="IPR029058">
    <property type="entry name" value="AB_hydrolase_fold"/>
</dbReference>
<protein>
    <submittedName>
        <fullName evidence="4">Acetyl esterase/lipase</fullName>
    </submittedName>
</protein>
<sequence length="390" mass="43230">MRLGALALMTLSAAGITNADVADTFKPTAEEQERLTVMSRPPQWIIENLQGPRESIDGQLLDPKLQYYLEARRRRTPEMVKRGLELFDSPEGRITARNALAREWALFSKPTAPMRKVENREIPGPRGPIPLRIYTPNTTDNNPLPILIYFHGGGWMYSGIEAVDRCVRLIANEAQVIVVNVEYGLAPENPWPAGNDDGEAAFLWVRKHAVEIGGSPDMIGVGGDSAGGNISVTISHRQIEAGRPTPLMQLLYYTATSFSPNYESAKLFANGYGLDSNFRDFMLPRVYPGEGTAERATKELRDAKLEKMPATIVVTAGFDMLRDPGRGFARRLEQKGVAVTYLNYPTLIHGFLQWSGVVEDADRAAVDTARLFGSAIRSRLPMVQRPMVND</sequence>